<evidence type="ECO:0000313" key="1">
    <source>
        <dbReference type="EMBL" id="CAE6795356.1"/>
    </source>
</evidence>
<dbReference type="EMBL" id="CAJNBJ010000020">
    <property type="protein sequence ID" value="CAE6795356.1"/>
    <property type="molecule type" value="Genomic_DNA"/>
</dbReference>
<name>A0ABN7MDT1_9BACT</name>
<reference evidence="1 2" key="1">
    <citation type="submission" date="2021-02" db="EMBL/GenBank/DDBJ databases">
        <authorList>
            <person name="Han P."/>
        </authorList>
    </citation>
    <scope>NUCLEOTIDE SEQUENCE [LARGE SCALE GENOMIC DNA]</scope>
    <source>
        <strain evidence="1">Candidatus Nitrospira sp. ZN2</strain>
    </source>
</reference>
<proteinExistence type="predicted"/>
<dbReference type="Proteomes" id="UP000675880">
    <property type="component" value="Unassembled WGS sequence"/>
</dbReference>
<gene>
    <name evidence="1" type="ORF">NSPZN2_70064</name>
</gene>
<evidence type="ECO:0000313" key="2">
    <source>
        <dbReference type="Proteomes" id="UP000675880"/>
    </source>
</evidence>
<sequence>MMRETFERTEGEEVIGSLGDQLVEANATIKALRGALLYISTELQKSLTNQARLTARVRELTTYVRQDGPNIG</sequence>
<comment type="caution">
    <text evidence="1">The sequence shown here is derived from an EMBL/GenBank/DDBJ whole genome shotgun (WGS) entry which is preliminary data.</text>
</comment>
<organism evidence="1 2">
    <name type="scientific">Nitrospira defluvii</name>
    <dbReference type="NCBI Taxonomy" id="330214"/>
    <lineage>
        <taxon>Bacteria</taxon>
        <taxon>Pseudomonadati</taxon>
        <taxon>Nitrospirota</taxon>
        <taxon>Nitrospiria</taxon>
        <taxon>Nitrospirales</taxon>
        <taxon>Nitrospiraceae</taxon>
        <taxon>Nitrospira</taxon>
    </lineage>
</organism>
<accession>A0ABN7MDT1</accession>
<protein>
    <submittedName>
        <fullName evidence="1">Uncharacterized protein</fullName>
    </submittedName>
</protein>
<keyword evidence="2" id="KW-1185">Reference proteome</keyword>